<dbReference type="OrthoDB" id="4533at2"/>
<evidence type="ECO:0000256" key="1">
    <source>
        <dbReference type="ARBA" id="ARBA00004651"/>
    </source>
</evidence>
<name>A0A4R6J854_9ACTN</name>
<dbReference type="CDD" id="cd16914">
    <property type="entry name" value="EcfT"/>
    <property type="match status" value="1"/>
</dbReference>
<reference evidence="7 8" key="1">
    <citation type="submission" date="2019-03" db="EMBL/GenBank/DDBJ databases">
        <title>Sequencing the genomes of 1000 actinobacteria strains.</title>
        <authorList>
            <person name="Klenk H.-P."/>
        </authorList>
    </citation>
    <scope>NUCLEOTIDE SEQUENCE [LARGE SCALE GENOMIC DNA]</scope>
    <source>
        <strain evidence="7 8">DSM 43805</strain>
    </source>
</reference>
<dbReference type="RefSeq" id="WP_133877464.1">
    <property type="nucleotide sequence ID" value="NZ_BOMD01000045.1"/>
</dbReference>
<dbReference type="InterPro" id="IPR051611">
    <property type="entry name" value="ECF_transporter_component"/>
</dbReference>
<feature type="transmembrane region" description="Helical" evidence="6">
    <location>
        <begin position="20"/>
        <end position="38"/>
    </location>
</feature>
<comment type="caution">
    <text evidence="7">The sequence shown here is derived from an EMBL/GenBank/DDBJ whole genome shotgun (WGS) entry which is preliminary data.</text>
</comment>
<proteinExistence type="predicted"/>
<dbReference type="GO" id="GO:0006824">
    <property type="term" value="P:cobalt ion transport"/>
    <property type="evidence" value="ECO:0007669"/>
    <property type="project" value="InterPro"/>
</dbReference>
<evidence type="ECO:0000256" key="5">
    <source>
        <dbReference type="ARBA" id="ARBA00023136"/>
    </source>
</evidence>
<dbReference type="InterPro" id="IPR003339">
    <property type="entry name" value="ABC/ECF_trnsptr_transmembrane"/>
</dbReference>
<keyword evidence="3 6" id="KW-0812">Transmembrane</keyword>
<comment type="subcellular location">
    <subcellularLocation>
        <location evidence="1">Cell membrane</location>
        <topology evidence="1">Multi-pass membrane protein</topology>
    </subcellularLocation>
</comment>
<keyword evidence="8" id="KW-1185">Reference proteome</keyword>
<gene>
    <name evidence="7" type="ORF">C8E87_6756</name>
</gene>
<keyword evidence="5 6" id="KW-0472">Membrane</keyword>
<sequence length="253" mass="27474">MGAGHAHPLHLDRPSPVHRLAPEVKIAAVLLFTIIVVVTPRTEFWAFGGYAVLLAVVAVVARVPALWLARRATIELPFVLLAVALPFAGHGERVDWLGMSLSVDGLHGAWNIFAKGTLGVVASLLLAATTTMRDLILGLDRLRCPAVFTQIATFMLRYLDVLADDARRMRIARLARGYDPRFLWQVKAFAVSVGALFLRAYERGERVYLAMVSRGYTGRLPRASDDRAPVSQWVTAATLPVATAGIAVITGLG</sequence>
<evidence type="ECO:0000313" key="7">
    <source>
        <dbReference type="EMBL" id="TDO31337.1"/>
    </source>
</evidence>
<evidence type="ECO:0000313" key="8">
    <source>
        <dbReference type="Proteomes" id="UP000294901"/>
    </source>
</evidence>
<dbReference type="AlphaFoldDB" id="A0A4R6J854"/>
<dbReference type="Proteomes" id="UP000294901">
    <property type="component" value="Unassembled WGS sequence"/>
</dbReference>
<dbReference type="GO" id="GO:0043190">
    <property type="term" value="C:ATP-binding cassette (ABC) transporter complex"/>
    <property type="evidence" value="ECO:0007669"/>
    <property type="project" value="InterPro"/>
</dbReference>
<dbReference type="Pfam" id="PF02361">
    <property type="entry name" value="CbiQ"/>
    <property type="match status" value="1"/>
</dbReference>
<feature type="transmembrane region" description="Helical" evidence="6">
    <location>
        <begin position="44"/>
        <end position="65"/>
    </location>
</feature>
<evidence type="ECO:0000256" key="2">
    <source>
        <dbReference type="ARBA" id="ARBA00022475"/>
    </source>
</evidence>
<feature type="transmembrane region" description="Helical" evidence="6">
    <location>
        <begin position="109"/>
        <end position="130"/>
    </location>
</feature>
<protein>
    <submittedName>
        <fullName evidence="7">Cobalt/nickel transport system permease protein</fullName>
    </submittedName>
</protein>
<dbReference type="PANTHER" id="PTHR34857:SF2">
    <property type="entry name" value="SLL0384 PROTEIN"/>
    <property type="match status" value="1"/>
</dbReference>
<dbReference type="InterPro" id="IPR012809">
    <property type="entry name" value="ECF_CbiQ"/>
</dbReference>
<evidence type="ECO:0000256" key="6">
    <source>
        <dbReference type="SAM" id="Phobius"/>
    </source>
</evidence>
<dbReference type="EMBL" id="SNWR01000002">
    <property type="protein sequence ID" value="TDO31337.1"/>
    <property type="molecule type" value="Genomic_DNA"/>
</dbReference>
<evidence type="ECO:0000256" key="3">
    <source>
        <dbReference type="ARBA" id="ARBA00022692"/>
    </source>
</evidence>
<keyword evidence="2" id="KW-1003">Cell membrane</keyword>
<accession>A0A4R6J854</accession>
<dbReference type="PANTHER" id="PTHR34857">
    <property type="entry name" value="SLL0384 PROTEIN"/>
    <property type="match status" value="1"/>
</dbReference>
<keyword evidence="4 6" id="KW-1133">Transmembrane helix</keyword>
<feature type="transmembrane region" description="Helical" evidence="6">
    <location>
        <begin position="182"/>
        <end position="201"/>
    </location>
</feature>
<dbReference type="NCBIfam" id="TIGR02454">
    <property type="entry name" value="ECF_T_CbiQ"/>
    <property type="match status" value="1"/>
</dbReference>
<evidence type="ECO:0000256" key="4">
    <source>
        <dbReference type="ARBA" id="ARBA00022989"/>
    </source>
</evidence>
<organism evidence="7 8">
    <name type="scientific">Paractinoplanes brasiliensis</name>
    <dbReference type="NCBI Taxonomy" id="52695"/>
    <lineage>
        <taxon>Bacteria</taxon>
        <taxon>Bacillati</taxon>
        <taxon>Actinomycetota</taxon>
        <taxon>Actinomycetes</taxon>
        <taxon>Micromonosporales</taxon>
        <taxon>Micromonosporaceae</taxon>
        <taxon>Paractinoplanes</taxon>
    </lineage>
</organism>